<dbReference type="Pfam" id="PF00583">
    <property type="entry name" value="Acetyltransf_1"/>
    <property type="match status" value="1"/>
</dbReference>
<protein>
    <submittedName>
        <fullName evidence="4">GNAT family N-acetyltransferase</fullName>
        <ecNumber evidence="4">2.3.-.-</ecNumber>
    </submittedName>
</protein>
<comment type="caution">
    <text evidence="4">The sequence shown here is derived from an EMBL/GenBank/DDBJ whole genome shotgun (WGS) entry which is preliminary data.</text>
</comment>
<proteinExistence type="predicted"/>
<dbReference type="EC" id="2.3.-.-" evidence="4"/>
<dbReference type="RefSeq" id="WP_219529414.1">
    <property type="nucleotide sequence ID" value="NZ_JAHKRM010000006.1"/>
</dbReference>
<dbReference type="EMBL" id="JBHUCM010000044">
    <property type="protein sequence ID" value="MFD1544684.1"/>
    <property type="molecule type" value="Genomic_DNA"/>
</dbReference>
<dbReference type="PANTHER" id="PTHR43877:SF2">
    <property type="entry name" value="AMINOALKYLPHOSPHONATE N-ACETYLTRANSFERASE-RELATED"/>
    <property type="match status" value="1"/>
</dbReference>
<evidence type="ECO:0000259" key="3">
    <source>
        <dbReference type="PROSITE" id="PS51186"/>
    </source>
</evidence>
<keyword evidence="5" id="KW-1185">Reference proteome</keyword>
<keyword evidence="2 4" id="KW-0012">Acyltransferase</keyword>
<accession>A0ABW4GQM3</accession>
<dbReference type="Proteomes" id="UP001597097">
    <property type="component" value="Unassembled WGS sequence"/>
</dbReference>
<dbReference type="InterPro" id="IPR000182">
    <property type="entry name" value="GNAT_dom"/>
</dbReference>
<evidence type="ECO:0000256" key="2">
    <source>
        <dbReference type="ARBA" id="ARBA00023315"/>
    </source>
</evidence>
<keyword evidence="1 4" id="KW-0808">Transferase</keyword>
<dbReference type="InterPro" id="IPR050832">
    <property type="entry name" value="Bact_Acetyltransf"/>
</dbReference>
<dbReference type="CDD" id="cd04301">
    <property type="entry name" value="NAT_SF"/>
    <property type="match status" value="1"/>
</dbReference>
<sequence>MIRLRTPADLDACVKALAEVQAADRYPVDWPDDPHGWLTPGDLLRAWIALDEAGAVVGHVGLAQVEPRVAELLGTPVRASVTRLFVTPSARRGGLAARLLDTALAAEGGRLTLEVSDEGTAAIAAYERYGWLRVATSRARWRNSAGEPALVHHYLSP</sequence>
<gene>
    <name evidence="4" type="ORF">ACFSJ0_47115</name>
</gene>
<feature type="domain" description="N-acetyltransferase" evidence="3">
    <location>
        <begin position="1"/>
        <end position="157"/>
    </location>
</feature>
<dbReference type="PROSITE" id="PS51186">
    <property type="entry name" value="GNAT"/>
    <property type="match status" value="1"/>
</dbReference>
<organism evidence="4 5">
    <name type="scientific">Nonomuraea guangzhouensis</name>
    <dbReference type="NCBI Taxonomy" id="1291555"/>
    <lineage>
        <taxon>Bacteria</taxon>
        <taxon>Bacillati</taxon>
        <taxon>Actinomycetota</taxon>
        <taxon>Actinomycetes</taxon>
        <taxon>Streptosporangiales</taxon>
        <taxon>Streptosporangiaceae</taxon>
        <taxon>Nonomuraea</taxon>
    </lineage>
</organism>
<name>A0ABW4GQM3_9ACTN</name>
<evidence type="ECO:0000313" key="4">
    <source>
        <dbReference type="EMBL" id="MFD1544684.1"/>
    </source>
</evidence>
<dbReference type="PANTHER" id="PTHR43877">
    <property type="entry name" value="AMINOALKYLPHOSPHONATE N-ACETYLTRANSFERASE-RELATED-RELATED"/>
    <property type="match status" value="1"/>
</dbReference>
<evidence type="ECO:0000256" key="1">
    <source>
        <dbReference type="ARBA" id="ARBA00022679"/>
    </source>
</evidence>
<dbReference type="GO" id="GO:0016746">
    <property type="term" value="F:acyltransferase activity"/>
    <property type="evidence" value="ECO:0007669"/>
    <property type="project" value="UniProtKB-KW"/>
</dbReference>
<evidence type="ECO:0000313" key="5">
    <source>
        <dbReference type="Proteomes" id="UP001597097"/>
    </source>
</evidence>
<reference evidence="5" key="1">
    <citation type="journal article" date="2019" name="Int. J. Syst. Evol. Microbiol.">
        <title>The Global Catalogue of Microorganisms (GCM) 10K type strain sequencing project: providing services to taxonomists for standard genome sequencing and annotation.</title>
        <authorList>
            <consortium name="The Broad Institute Genomics Platform"/>
            <consortium name="The Broad Institute Genome Sequencing Center for Infectious Disease"/>
            <person name="Wu L."/>
            <person name="Ma J."/>
        </authorList>
    </citation>
    <scope>NUCLEOTIDE SEQUENCE [LARGE SCALE GENOMIC DNA]</scope>
    <source>
        <strain evidence="5">CGMCC 1.15399</strain>
    </source>
</reference>